<dbReference type="AlphaFoldDB" id="W4V2J6"/>
<gene>
    <name evidence="2" type="ORF">JCM21531_262</name>
</gene>
<organism evidence="2 3">
    <name type="scientific">Acetivibrio straminisolvens JCM 21531</name>
    <dbReference type="NCBI Taxonomy" id="1294263"/>
    <lineage>
        <taxon>Bacteria</taxon>
        <taxon>Bacillati</taxon>
        <taxon>Bacillota</taxon>
        <taxon>Clostridia</taxon>
        <taxon>Eubacteriales</taxon>
        <taxon>Oscillospiraceae</taxon>
        <taxon>Acetivibrio</taxon>
    </lineage>
</organism>
<dbReference type="Proteomes" id="UP000019109">
    <property type="component" value="Unassembled WGS sequence"/>
</dbReference>
<evidence type="ECO:0000256" key="1">
    <source>
        <dbReference type="SAM" id="Phobius"/>
    </source>
</evidence>
<reference evidence="2" key="1">
    <citation type="journal article" date="2014" name="Genome Announc.">
        <title>Draft Genome Sequence of Clostridium straminisolvens Strain JCM 21531T, Isolated from a Cellulose-Degrading Bacterial Community.</title>
        <authorList>
            <person name="Yuki M."/>
            <person name="Oshima K."/>
            <person name="Suda W."/>
            <person name="Sakamoto M."/>
            <person name="Kitamura K."/>
            <person name="Iida T."/>
            <person name="Hattori M."/>
            <person name="Ohkuma M."/>
        </authorList>
    </citation>
    <scope>NUCLEOTIDE SEQUENCE [LARGE SCALE GENOMIC DNA]</scope>
    <source>
        <strain evidence="2">JCM 21531</strain>
    </source>
</reference>
<protein>
    <submittedName>
        <fullName evidence="2">Uncharacterized protein</fullName>
    </submittedName>
</protein>
<proteinExistence type="predicted"/>
<keyword evidence="1" id="KW-1133">Transmembrane helix</keyword>
<dbReference type="EMBL" id="BAVR01000002">
    <property type="protein sequence ID" value="GAE86929.1"/>
    <property type="molecule type" value="Genomic_DNA"/>
</dbReference>
<keyword evidence="1" id="KW-0472">Membrane</keyword>
<comment type="caution">
    <text evidence="2">The sequence shown here is derived from an EMBL/GenBank/DDBJ whole genome shotgun (WGS) entry which is preliminary data.</text>
</comment>
<evidence type="ECO:0000313" key="2">
    <source>
        <dbReference type="EMBL" id="GAE86929.1"/>
    </source>
</evidence>
<keyword evidence="3" id="KW-1185">Reference proteome</keyword>
<keyword evidence="1" id="KW-0812">Transmembrane</keyword>
<feature type="transmembrane region" description="Helical" evidence="1">
    <location>
        <begin position="7"/>
        <end position="32"/>
    </location>
</feature>
<sequence length="144" mass="16697">MTGFAKSIVIVLLVCTVFLITTNFIFFFPWYMTLAYETYNLSTLAAQHNYIDEDEALMIIENLNKKPFFKENPISLSDIEGQFEPGILQRGAQFSITITARYPIRMDMGFVKVERDWPVSFTVETTCLYFDKSIDSLYIDEDPI</sequence>
<accession>W4V2J6</accession>
<evidence type="ECO:0000313" key="3">
    <source>
        <dbReference type="Proteomes" id="UP000019109"/>
    </source>
</evidence>
<name>W4V2J6_9FIRM</name>
<dbReference type="STRING" id="1294263.JCM21531_262"/>